<reference evidence="3 4" key="1">
    <citation type="journal article" date="2018" name="Nat. Ecol. Evol.">
        <title>Pezizomycetes genomes reveal the molecular basis of ectomycorrhizal truffle lifestyle.</title>
        <authorList>
            <person name="Murat C."/>
            <person name="Payen T."/>
            <person name="Noel B."/>
            <person name="Kuo A."/>
            <person name="Morin E."/>
            <person name="Chen J."/>
            <person name="Kohler A."/>
            <person name="Krizsan K."/>
            <person name="Balestrini R."/>
            <person name="Da Silva C."/>
            <person name="Montanini B."/>
            <person name="Hainaut M."/>
            <person name="Levati E."/>
            <person name="Barry K.W."/>
            <person name="Belfiori B."/>
            <person name="Cichocki N."/>
            <person name="Clum A."/>
            <person name="Dockter R.B."/>
            <person name="Fauchery L."/>
            <person name="Guy J."/>
            <person name="Iotti M."/>
            <person name="Le Tacon F."/>
            <person name="Lindquist E.A."/>
            <person name="Lipzen A."/>
            <person name="Malagnac F."/>
            <person name="Mello A."/>
            <person name="Molinier V."/>
            <person name="Miyauchi S."/>
            <person name="Poulain J."/>
            <person name="Riccioni C."/>
            <person name="Rubini A."/>
            <person name="Sitrit Y."/>
            <person name="Splivallo R."/>
            <person name="Traeger S."/>
            <person name="Wang M."/>
            <person name="Zifcakova L."/>
            <person name="Wipf D."/>
            <person name="Zambonelli A."/>
            <person name="Paolocci F."/>
            <person name="Nowrousian M."/>
            <person name="Ottonello S."/>
            <person name="Baldrian P."/>
            <person name="Spatafora J.W."/>
            <person name="Henrissat B."/>
            <person name="Nagy L.G."/>
            <person name="Aury J.M."/>
            <person name="Wincker P."/>
            <person name="Grigoriev I.V."/>
            <person name="Bonfante P."/>
            <person name="Martin F.M."/>
        </authorList>
    </citation>
    <scope>NUCLEOTIDE SEQUENCE [LARGE SCALE GENOMIC DNA]</scope>
    <source>
        <strain evidence="3 4">RN42</strain>
    </source>
</reference>
<evidence type="ECO:0000313" key="4">
    <source>
        <dbReference type="Proteomes" id="UP000275078"/>
    </source>
</evidence>
<feature type="transmembrane region" description="Helical" evidence="2">
    <location>
        <begin position="104"/>
        <end position="129"/>
    </location>
</feature>
<feature type="compositionally biased region" description="Low complexity" evidence="1">
    <location>
        <begin position="24"/>
        <end position="33"/>
    </location>
</feature>
<name>A0A3N4HZ59_ASCIM</name>
<protein>
    <submittedName>
        <fullName evidence="3">Uncharacterized protein</fullName>
    </submittedName>
</protein>
<proteinExistence type="predicted"/>
<dbReference type="AlphaFoldDB" id="A0A3N4HZ59"/>
<keyword evidence="4" id="KW-1185">Reference proteome</keyword>
<accession>A0A3N4HZ59</accession>
<feature type="region of interest" description="Disordered" evidence="1">
    <location>
        <begin position="1"/>
        <end position="33"/>
    </location>
</feature>
<gene>
    <name evidence="3" type="ORF">BJ508DRAFT_329244</name>
</gene>
<sequence length="217" mass="24231">MDPPPQAPLRRNHDTPSDSPTPPTQRTTTPQTPTSFLHQLKHRCRLPERHTWLSIAIGLLLFLKPLLGSTLYILTILVTSIFQIPPDLLLLSLELTLLNYIPLFAHNTAFYPLIPIVILAHQVVVKPMLFPRTVRLAGWLRVEDGKRAEVMVAMGGCLVWCVYAAVLSRWGAPGGDVGMVFGEWGWVVVEAWERLRMFTTVLGALLGGVVVKELVWG</sequence>
<evidence type="ECO:0000256" key="2">
    <source>
        <dbReference type="SAM" id="Phobius"/>
    </source>
</evidence>
<keyword evidence="2" id="KW-0812">Transmembrane</keyword>
<organism evidence="3 4">
    <name type="scientific">Ascobolus immersus RN42</name>
    <dbReference type="NCBI Taxonomy" id="1160509"/>
    <lineage>
        <taxon>Eukaryota</taxon>
        <taxon>Fungi</taxon>
        <taxon>Dikarya</taxon>
        <taxon>Ascomycota</taxon>
        <taxon>Pezizomycotina</taxon>
        <taxon>Pezizomycetes</taxon>
        <taxon>Pezizales</taxon>
        <taxon>Ascobolaceae</taxon>
        <taxon>Ascobolus</taxon>
    </lineage>
</organism>
<feature type="transmembrane region" description="Helical" evidence="2">
    <location>
        <begin position="150"/>
        <end position="172"/>
    </location>
</feature>
<evidence type="ECO:0000256" key="1">
    <source>
        <dbReference type="SAM" id="MobiDB-lite"/>
    </source>
</evidence>
<feature type="transmembrane region" description="Helical" evidence="2">
    <location>
        <begin position="51"/>
        <end position="84"/>
    </location>
</feature>
<keyword evidence="2" id="KW-0472">Membrane</keyword>
<keyword evidence="2" id="KW-1133">Transmembrane helix</keyword>
<dbReference type="Proteomes" id="UP000275078">
    <property type="component" value="Unassembled WGS sequence"/>
</dbReference>
<evidence type="ECO:0000313" key="3">
    <source>
        <dbReference type="EMBL" id="RPA78487.1"/>
    </source>
</evidence>
<dbReference type="EMBL" id="ML119711">
    <property type="protein sequence ID" value="RPA78487.1"/>
    <property type="molecule type" value="Genomic_DNA"/>
</dbReference>